<dbReference type="InterPro" id="IPR023198">
    <property type="entry name" value="PGP-like_dom2"/>
</dbReference>
<reference evidence="4" key="1">
    <citation type="journal article" date="2019" name="Int. J. Syst. Evol. Microbiol.">
        <title>The Global Catalogue of Microorganisms (GCM) 10K type strain sequencing project: providing services to taxonomists for standard genome sequencing and annotation.</title>
        <authorList>
            <consortium name="The Broad Institute Genomics Platform"/>
            <consortium name="The Broad Institute Genome Sequencing Center for Infectious Disease"/>
            <person name="Wu L."/>
            <person name="Ma J."/>
        </authorList>
    </citation>
    <scope>NUCLEOTIDE SEQUENCE [LARGE SCALE GENOMIC DNA]</scope>
    <source>
        <strain evidence="4">JCM 17687</strain>
    </source>
</reference>
<dbReference type="SFLD" id="SFLDS00003">
    <property type="entry name" value="Haloacid_Dehalogenase"/>
    <property type="match status" value="1"/>
</dbReference>
<dbReference type="PANTHER" id="PTHR43316:SF3">
    <property type="entry name" value="HALOACID DEHALOGENASE, TYPE II (AFU_ORTHOLOGUE AFUA_2G07750)-RELATED"/>
    <property type="match status" value="1"/>
</dbReference>
<organism evidence="3 4">
    <name type="scientific">Terrabacter aeriphilus</name>
    <dbReference type="NCBI Taxonomy" id="515662"/>
    <lineage>
        <taxon>Bacteria</taxon>
        <taxon>Bacillati</taxon>
        <taxon>Actinomycetota</taxon>
        <taxon>Actinomycetes</taxon>
        <taxon>Micrococcales</taxon>
        <taxon>Intrasporangiaceae</taxon>
        <taxon>Terrabacter</taxon>
    </lineage>
</organism>
<dbReference type="PANTHER" id="PTHR43316">
    <property type="entry name" value="HYDROLASE, HALOACID DELAHOGENASE-RELATED"/>
    <property type="match status" value="1"/>
</dbReference>
<dbReference type="RefSeq" id="WP_345507152.1">
    <property type="nucleotide sequence ID" value="NZ_BAABIW010000014.1"/>
</dbReference>
<name>A0ABP9JCG8_9MICO</name>
<evidence type="ECO:0000256" key="1">
    <source>
        <dbReference type="ARBA" id="ARBA00008106"/>
    </source>
</evidence>
<dbReference type="InterPro" id="IPR006328">
    <property type="entry name" value="2-HAD"/>
</dbReference>
<dbReference type="Proteomes" id="UP001500427">
    <property type="component" value="Unassembled WGS sequence"/>
</dbReference>
<gene>
    <name evidence="3" type="ORF">GCM10023258_18190</name>
</gene>
<dbReference type="Gene3D" id="3.40.50.1000">
    <property type="entry name" value="HAD superfamily/HAD-like"/>
    <property type="match status" value="1"/>
</dbReference>
<protein>
    <submittedName>
        <fullName evidence="3">Haloacid dehalogenase type II</fullName>
    </submittedName>
</protein>
<keyword evidence="2" id="KW-0378">Hydrolase</keyword>
<dbReference type="InterPro" id="IPR051540">
    <property type="entry name" value="S-2-haloacid_dehalogenase"/>
</dbReference>
<proteinExistence type="inferred from homology"/>
<evidence type="ECO:0000256" key="2">
    <source>
        <dbReference type="ARBA" id="ARBA00022801"/>
    </source>
</evidence>
<dbReference type="Gene3D" id="1.10.150.240">
    <property type="entry name" value="Putative phosphatase, domain 2"/>
    <property type="match status" value="1"/>
</dbReference>
<dbReference type="InterPro" id="IPR036412">
    <property type="entry name" value="HAD-like_sf"/>
</dbReference>
<comment type="caution">
    <text evidence="3">The sequence shown here is derived from an EMBL/GenBank/DDBJ whole genome shotgun (WGS) entry which is preliminary data.</text>
</comment>
<sequence length="236" mass="24981">MTAPTNAPRDRLDRRPRLLVFDVNETLSDMTHLGDRFTEVGVPPHLAASWFAGLLRDGFALTVTGDNPAFADVARASLRTVLHGKANVEAATAHVMAGFLALPLHDDVVAGVRDLTALGIRLVTLSNGSASVAEALLERGGVADRFERLLSVEDAPAWKPARAAYEHALTACGVATDDAALVAVHPWDVHGAEAAGLGGVWLNRTGAPYPEPFRAPDLVISSLPELAARLERLPAP</sequence>
<dbReference type="SFLD" id="SFLDG01129">
    <property type="entry name" value="C1.5:_HAD__Beta-PGM__Phosphata"/>
    <property type="match status" value="1"/>
</dbReference>
<comment type="similarity">
    <text evidence="1">Belongs to the HAD-like hydrolase superfamily. S-2-haloalkanoic acid dehalogenase family.</text>
</comment>
<dbReference type="Pfam" id="PF00702">
    <property type="entry name" value="Hydrolase"/>
    <property type="match status" value="1"/>
</dbReference>
<dbReference type="NCBIfam" id="TIGR01428">
    <property type="entry name" value="HAD_type_II"/>
    <property type="match status" value="1"/>
</dbReference>
<keyword evidence="4" id="KW-1185">Reference proteome</keyword>
<dbReference type="InterPro" id="IPR023214">
    <property type="entry name" value="HAD_sf"/>
</dbReference>
<dbReference type="PRINTS" id="PR00413">
    <property type="entry name" value="HADHALOGNASE"/>
</dbReference>
<dbReference type="EMBL" id="BAABIW010000014">
    <property type="protein sequence ID" value="GAA5025367.1"/>
    <property type="molecule type" value="Genomic_DNA"/>
</dbReference>
<evidence type="ECO:0000313" key="4">
    <source>
        <dbReference type="Proteomes" id="UP001500427"/>
    </source>
</evidence>
<accession>A0ABP9JCG8</accession>
<dbReference type="InterPro" id="IPR006439">
    <property type="entry name" value="HAD-SF_hydro_IA"/>
</dbReference>
<evidence type="ECO:0000313" key="3">
    <source>
        <dbReference type="EMBL" id="GAA5025367.1"/>
    </source>
</evidence>
<dbReference type="SUPFAM" id="SSF56784">
    <property type="entry name" value="HAD-like"/>
    <property type="match status" value="1"/>
</dbReference>